<sequence>MSKDWTLIYMQMFYFLLINLRKCIQCKYKAVDSLRQKRPSTIGEVRQLMGFIGYYRGYISEFSRKAKPIYDLLKDDSIPKGKAQKAKRKSKGRGQKGSNTPINWTEVHQKVLEELIDSLTSPPVMAYPKYYKPYILHIDACQNGLGAILYQHQDSGKPAVIAYGSRTLTPAEKGYYMHSGKLEFLALKWSVTDRFRDYLYYAPYFDVYSDYNPLQYIFTAPKMDATRLRWMSSLADFNFKVHYKPGCQNNDADGLSRMPLNIEQYSQQCTKECSQDLIDSAISANQDDEPMQRILLSTEADQQEAVLLNQVKADSSLSHNSICESQQQDPEIVTVRNMVNQGKKPSKLQRSKLSREAQLLLREWTKLQVDNELLWRIITLPREGTVKQLVLPKEHRATVLHQLHNEMGHLGVDRVFSLARDRYYWPQMYKDIEHYVTKRCECIKRKKPLHADRAPMVSITTTQPLELISIDFLHHEKSKGGYEYILVVMDHYTRFTQAYPTRNKAGKTAAERIFNDFILRFGIPHRLHHDQGREFENSFFFELQKLCGITRSKTTPYHPQGNGQVERFNRSLLQMLRTLREDERLDWRKHFNKVVHAYNCSKHESTGYSPFFLFFGRHPVLPVDLILPRNISPDEEARKPYTQYVAEWKDRIETAYKYASQNARKNAQKGKQHYDAKGYGTVILDSGDHVLVRNLLEKGGPGKLRPYWEQDIYVVVNRPMEDLPVYDVQKLDGRGKVRRLHRSLLLPCNSLPLEQDTIKPVRPKKKRKRATVTKNLPLPVVEDSSSDSDLTVDIPASNLNPEASEFVPSSESSVQEISPPVVQENVLTISESSSSFQSAQDDSNDDESELPVSSQEEEDDHPARTVDSESETSTQGTRPARRRHPPKVLTYDNLGKPTYLQKCCVYDLCGTETFV</sequence>
<protein>
    <recommendedName>
        <fullName evidence="2">Integrase catalytic domain-containing protein</fullName>
    </recommendedName>
</protein>
<evidence type="ECO:0000313" key="4">
    <source>
        <dbReference type="Proteomes" id="UP001186944"/>
    </source>
</evidence>
<dbReference type="Gene3D" id="3.10.20.370">
    <property type="match status" value="1"/>
</dbReference>
<feature type="compositionally biased region" description="Basic residues" evidence="1">
    <location>
        <begin position="82"/>
        <end position="94"/>
    </location>
</feature>
<feature type="compositionally biased region" description="Low complexity" evidence="1">
    <location>
        <begin position="830"/>
        <end position="841"/>
    </location>
</feature>
<gene>
    <name evidence="3" type="ORF">FSP39_010083</name>
</gene>
<dbReference type="CDD" id="cd09274">
    <property type="entry name" value="RNase_HI_RT_Ty3"/>
    <property type="match status" value="1"/>
</dbReference>
<keyword evidence="4" id="KW-1185">Reference proteome</keyword>
<dbReference type="InterPro" id="IPR041577">
    <property type="entry name" value="RT_RNaseH_2"/>
</dbReference>
<dbReference type="AlphaFoldDB" id="A0AA88Y836"/>
<dbReference type="Proteomes" id="UP001186944">
    <property type="component" value="Unassembled WGS sequence"/>
</dbReference>
<dbReference type="InterPro" id="IPR001584">
    <property type="entry name" value="Integrase_cat-core"/>
</dbReference>
<organism evidence="3 4">
    <name type="scientific">Pinctada imbricata</name>
    <name type="common">Atlantic pearl-oyster</name>
    <name type="synonym">Pinctada martensii</name>
    <dbReference type="NCBI Taxonomy" id="66713"/>
    <lineage>
        <taxon>Eukaryota</taxon>
        <taxon>Metazoa</taxon>
        <taxon>Spiralia</taxon>
        <taxon>Lophotrochozoa</taxon>
        <taxon>Mollusca</taxon>
        <taxon>Bivalvia</taxon>
        <taxon>Autobranchia</taxon>
        <taxon>Pteriomorphia</taxon>
        <taxon>Pterioida</taxon>
        <taxon>Pterioidea</taxon>
        <taxon>Pteriidae</taxon>
        <taxon>Pinctada</taxon>
    </lineage>
</organism>
<feature type="compositionally biased region" description="Basic residues" evidence="1">
    <location>
        <begin position="761"/>
        <end position="771"/>
    </location>
</feature>
<dbReference type="Pfam" id="PF00665">
    <property type="entry name" value="rve"/>
    <property type="match status" value="1"/>
</dbReference>
<dbReference type="SUPFAM" id="SSF53098">
    <property type="entry name" value="Ribonuclease H-like"/>
    <property type="match status" value="1"/>
</dbReference>
<dbReference type="Pfam" id="PF17919">
    <property type="entry name" value="RT_RNaseH_2"/>
    <property type="match status" value="1"/>
</dbReference>
<dbReference type="FunFam" id="3.30.420.10:FF:000032">
    <property type="entry name" value="Retrovirus-related Pol polyprotein from transposon 297-like Protein"/>
    <property type="match status" value="1"/>
</dbReference>
<evidence type="ECO:0000259" key="2">
    <source>
        <dbReference type="PROSITE" id="PS50994"/>
    </source>
</evidence>
<name>A0AA88Y836_PINIB</name>
<dbReference type="Gene3D" id="1.10.340.70">
    <property type="match status" value="1"/>
</dbReference>
<feature type="compositionally biased region" description="Polar residues" evidence="1">
    <location>
        <begin position="797"/>
        <end position="816"/>
    </location>
</feature>
<accession>A0AA88Y836</accession>
<evidence type="ECO:0000313" key="3">
    <source>
        <dbReference type="EMBL" id="KAK3099807.1"/>
    </source>
</evidence>
<feature type="region of interest" description="Disordered" evidence="1">
    <location>
        <begin position="757"/>
        <end position="892"/>
    </location>
</feature>
<dbReference type="EMBL" id="VSWD01000006">
    <property type="protein sequence ID" value="KAK3099807.1"/>
    <property type="molecule type" value="Genomic_DNA"/>
</dbReference>
<dbReference type="InterPro" id="IPR050951">
    <property type="entry name" value="Retrovirus_Pol_polyprotein"/>
</dbReference>
<dbReference type="Gene3D" id="3.30.420.10">
    <property type="entry name" value="Ribonuclease H-like superfamily/Ribonuclease H"/>
    <property type="match status" value="1"/>
</dbReference>
<evidence type="ECO:0000256" key="1">
    <source>
        <dbReference type="SAM" id="MobiDB-lite"/>
    </source>
</evidence>
<dbReference type="InterPro" id="IPR036397">
    <property type="entry name" value="RNaseH_sf"/>
</dbReference>
<dbReference type="PANTHER" id="PTHR37984:SF15">
    <property type="entry name" value="INTEGRASE CATALYTIC DOMAIN-CONTAINING PROTEIN"/>
    <property type="match status" value="1"/>
</dbReference>
<feature type="domain" description="Integrase catalytic" evidence="2">
    <location>
        <begin position="460"/>
        <end position="618"/>
    </location>
</feature>
<comment type="caution">
    <text evidence="3">The sequence shown here is derived from an EMBL/GenBank/DDBJ whole genome shotgun (WGS) entry which is preliminary data.</text>
</comment>
<dbReference type="Pfam" id="PF17921">
    <property type="entry name" value="Integrase_H2C2"/>
    <property type="match status" value="1"/>
</dbReference>
<feature type="region of interest" description="Disordered" evidence="1">
    <location>
        <begin position="80"/>
        <end position="101"/>
    </location>
</feature>
<dbReference type="FunFam" id="3.10.20.370:FF:000001">
    <property type="entry name" value="Retrovirus-related Pol polyprotein from transposon 17.6-like protein"/>
    <property type="match status" value="1"/>
</dbReference>
<dbReference type="PANTHER" id="PTHR37984">
    <property type="entry name" value="PROTEIN CBG26694"/>
    <property type="match status" value="1"/>
</dbReference>
<dbReference type="InterPro" id="IPR041588">
    <property type="entry name" value="Integrase_H2C2"/>
</dbReference>
<dbReference type="PROSITE" id="PS50994">
    <property type="entry name" value="INTEGRASE"/>
    <property type="match status" value="1"/>
</dbReference>
<reference evidence="3" key="1">
    <citation type="submission" date="2019-08" db="EMBL/GenBank/DDBJ databases">
        <title>The improved chromosome-level genome for the pearl oyster Pinctada fucata martensii using PacBio sequencing and Hi-C.</title>
        <authorList>
            <person name="Zheng Z."/>
        </authorList>
    </citation>
    <scope>NUCLEOTIDE SEQUENCE</scope>
    <source>
        <strain evidence="3">ZZ-2019</strain>
        <tissue evidence="3">Adductor muscle</tissue>
    </source>
</reference>
<dbReference type="GO" id="GO:0003676">
    <property type="term" value="F:nucleic acid binding"/>
    <property type="evidence" value="ECO:0007669"/>
    <property type="project" value="InterPro"/>
</dbReference>
<dbReference type="Gene3D" id="3.30.70.270">
    <property type="match status" value="1"/>
</dbReference>
<dbReference type="InterPro" id="IPR043128">
    <property type="entry name" value="Rev_trsase/Diguanyl_cyclase"/>
</dbReference>
<dbReference type="InterPro" id="IPR043502">
    <property type="entry name" value="DNA/RNA_pol_sf"/>
</dbReference>
<dbReference type="GO" id="GO:0015074">
    <property type="term" value="P:DNA integration"/>
    <property type="evidence" value="ECO:0007669"/>
    <property type="project" value="InterPro"/>
</dbReference>
<dbReference type="SUPFAM" id="SSF56672">
    <property type="entry name" value="DNA/RNA polymerases"/>
    <property type="match status" value="1"/>
</dbReference>
<dbReference type="FunFam" id="1.10.340.70:FF:000001">
    <property type="entry name" value="Retrovirus-related Pol polyprotein from transposon gypsy-like Protein"/>
    <property type="match status" value="1"/>
</dbReference>
<feature type="compositionally biased region" description="Acidic residues" evidence="1">
    <location>
        <begin position="842"/>
        <end position="860"/>
    </location>
</feature>
<dbReference type="InterPro" id="IPR012337">
    <property type="entry name" value="RNaseH-like_sf"/>
</dbReference>
<proteinExistence type="predicted"/>